<keyword evidence="2" id="KW-0479">Metal-binding</keyword>
<evidence type="ECO:0000256" key="2">
    <source>
        <dbReference type="ARBA" id="ARBA00022723"/>
    </source>
</evidence>
<organism evidence="6 7">
    <name type="scientific">Pisum sativum</name>
    <name type="common">Garden pea</name>
    <name type="synonym">Lathyrus oleraceus</name>
    <dbReference type="NCBI Taxonomy" id="3888"/>
    <lineage>
        <taxon>Eukaryota</taxon>
        <taxon>Viridiplantae</taxon>
        <taxon>Streptophyta</taxon>
        <taxon>Embryophyta</taxon>
        <taxon>Tracheophyta</taxon>
        <taxon>Spermatophyta</taxon>
        <taxon>Magnoliopsida</taxon>
        <taxon>eudicotyledons</taxon>
        <taxon>Gunneridae</taxon>
        <taxon>Pentapetalae</taxon>
        <taxon>rosids</taxon>
        <taxon>fabids</taxon>
        <taxon>Fabales</taxon>
        <taxon>Fabaceae</taxon>
        <taxon>Papilionoideae</taxon>
        <taxon>50 kb inversion clade</taxon>
        <taxon>NPAAA clade</taxon>
        <taxon>Hologalegina</taxon>
        <taxon>IRL clade</taxon>
        <taxon>Fabeae</taxon>
        <taxon>Lathyrus</taxon>
    </lineage>
</organism>
<gene>
    <name evidence="6" type="ORF">KIW84_032313</name>
</gene>
<reference evidence="6 7" key="1">
    <citation type="journal article" date="2022" name="Nat. Genet.">
        <title>Improved pea reference genome and pan-genome highlight genomic features and evolutionary characteristics.</title>
        <authorList>
            <person name="Yang T."/>
            <person name="Liu R."/>
            <person name="Luo Y."/>
            <person name="Hu S."/>
            <person name="Wang D."/>
            <person name="Wang C."/>
            <person name="Pandey M.K."/>
            <person name="Ge S."/>
            <person name="Xu Q."/>
            <person name="Li N."/>
            <person name="Li G."/>
            <person name="Huang Y."/>
            <person name="Saxena R.K."/>
            <person name="Ji Y."/>
            <person name="Li M."/>
            <person name="Yan X."/>
            <person name="He Y."/>
            <person name="Liu Y."/>
            <person name="Wang X."/>
            <person name="Xiang C."/>
            <person name="Varshney R.K."/>
            <person name="Ding H."/>
            <person name="Gao S."/>
            <person name="Zong X."/>
        </authorList>
    </citation>
    <scope>NUCLEOTIDE SEQUENCE [LARGE SCALE GENOMIC DNA]</scope>
    <source>
        <strain evidence="6 7">cv. Zhongwan 6</strain>
    </source>
</reference>
<sequence length="160" mass="17962">MGRLFLIDLEENFYSCKNCETPIALVNHLLSMNYECPFGRAYLFDKVVNVLDGERDEPIPESNSTMVHLFCVQCQYTVGFKFVRRAVLESQRSKIILIRCFLTPSFGGTTKESLSLQEWFKVGGGCHSFAVRHKCIGAVGVATSQYTKAENIAYDAALEA</sequence>
<dbReference type="GO" id="GO:0046872">
    <property type="term" value="F:metal ion binding"/>
    <property type="evidence" value="ECO:0007669"/>
    <property type="project" value="UniProtKB-KW"/>
</dbReference>
<evidence type="ECO:0000256" key="3">
    <source>
        <dbReference type="ARBA" id="ARBA00022833"/>
    </source>
</evidence>
<dbReference type="EMBL" id="JAMSHJ010000003">
    <property type="protein sequence ID" value="KAI5426833.1"/>
    <property type="molecule type" value="Genomic_DNA"/>
</dbReference>
<name>A0A9D5AYI8_PEA</name>
<feature type="domain" description="Yippee" evidence="5">
    <location>
        <begin position="12"/>
        <end position="106"/>
    </location>
</feature>
<dbReference type="InterPro" id="IPR034751">
    <property type="entry name" value="Yippee"/>
</dbReference>
<evidence type="ECO:0000256" key="4">
    <source>
        <dbReference type="RuleBase" id="RU110713"/>
    </source>
</evidence>
<comment type="similarity">
    <text evidence="1 4">Belongs to the yippee family.</text>
</comment>
<evidence type="ECO:0000256" key="1">
    <source>
        <dbReference type="ARBA" id="ARBA00005613"/>
    </source>
</evidence>
<dbReference type="PROSITE" id="PS51792">
    <property type="entry name" value="YIPPEE"/>
    <property type="match status" value="1"/>
</dbReference>
<protein>
    <recommendedName>
        <fullName evidence="4">Protein yippee-like</fullName>
    </recommendedName>
</protein>
<dbReference type="InterPro" id="IPR004910">
    <property type="entry name" value="Yippee/Mis18/Cereblon"/>
</dbReference>
<evidence type="ECO:0000313" key="7">
    <source>
        <dbReference type="Proteomes" id="UP001058974"/>
    </source>
</evidence>
<keyword evidence="3" id="KW-0862">Zinc</keyword>
<dbReference type="Pfam" id="PF03226">
    <property type="entry name" value="Yippee-Mis18"/>
    <property type="match status" value="1"/>
</dbReference>
<dbReference type="Proteomes" id="UP001058974">
    <property type="component" value="Chromosome 3"/>
</dbReference>
<proteinExistence type="inferred from homology"/>
<keyword evidence="7" id="KW-1185">Reference proteome</keyword>
<accession>A0A9D5AYI8</accession>
<dbReference type="InterPro" id="IPR039058">
    <property type="entry name" value="Yippee_fam"/>
</dbReference>
<comment type="caution">
    <text evidence="6">The sequence shown here is derived from an EMBL/GenBank/DDBJ whole genome shotgun (WGS) entry which is preliminary data.</text>
</comment>
<dbReference type="Gramene" id="Psat03G0231300-T1">
    <property type="protein sequence ID" value="KAI5426833.1"/>
    <property type="gene ID" value="KIW84_032313"/>
</dbReference>
<evidence type="ECO:0000259" key="5">
    <source>
        <dbReference type="PROSITE" id="PS51792"/>
    </source>
</evidence>
<dbReference type="AlphaFoldDB" id="A0A9D5AYI8"/>
<dbReference type="PANTHER" id="PTHR13848">
    <property type="entry name" value="PROTEIN YIPPEE-LIKE CG15309-RELATED"/>
    <property type="match status" value="1"/>
</dbReference>
<evidence type="ECO:0000313" key="6">
    <source>
        <dbReference type="EMBL" id="KAI5426833.1"/>
    </source>
</evidence>